<keyword evidence="2" id="KW-0812">Transmembrane</keyword>
<keyword evidence="2" id="KW-0472">Membrane</keyword>
<evidence type="ECO:0000256" key="2">
    <source>
        <dbReference type="SAM" id="Phobius"/>
    </source>
</evidence>
<accession>A0A8S1SN87</accession>
<dbReference type="AlphaFoldDB" id="A0A8S1SN87"/>
<dbReference type="Proteomes" id="UP000683925">
    <property type="component" value="Unassembled WGS sequence"/>
</dbReference>
<feature type="transmembrane region" description="Helical" evidence="2">
    <location>
        <begin position="7"/>
        <end position="26"/>
    </location>
</feature>
<evidence type="ECO:0000313" key="4">
    <source>
        <dbReference type="Proteomes" id="UP000683925"/>
    </source>
</evidence>
<evidence type="ECO:0008006" key="5">
    <source>
        <dbReference type="Google" id="ProtNLM"/>
    </source>
</evidence>
<keyword evidence="4" id="KW-1185">Reference proteome</keyword>
<keyword evidence="2" id="KW-1133">Transmembrane helix</keyword>
<protein>
    <recommendedName>
        <fullName evidence="5">Transmembrane protein</fullName>
    </recommendedName>
</protein>
<name>A0A8S1SN87_PAROT</name>
<evidence type="ECO:0000256" key="1">
    <source>
        <dbReference type="SAM" id="MobiDB-lite"/>
    </source>
</evidence>
<dbReference type="EMBL" id="CAJJDP010000012">
    <property type="protein sequence ID" value="CAD8141983.1"/>
    <property type="molecule type" value="Genomic_DNA"/>
</dbReference>
<evidence type="ECO:0000313" key="3">
    <source>
        <dbReference type="EMBL" id="CAD8141983.1"/>
    </source>
</evidence>
<gene>
    <name evidence="3" type="ORF">POCTA_138.1.T0130233</name>
</gene>
<reference evidence="3" key="1">
    <citation type="submission" date="2021-01" db="EMBL/GenBank/DDBJ databases">
        <authorList>
            <consortium name="Genoscope - CEA"/>
            <person name="William W."/>
        </authorList>
    </citation>
    <scope>NUCLEOTIDE SEQUENCE</scope>
</reference>
<proteinExistence type="predicted"/>
<organism evidence="3 4">
    <name type="scientific">Paramecium octaurelia</name>
    <dbReference type="NCBI Taxonomy" id="43137"/>
    <lineage>
        <taxon>Eukaryota</taxon>
        <taxon>Sar</taxon>
        <taxon>Alveolata</taxon>
        <taxon>Ciliophora</taxon>
        <taxon>Intramacronucleata</taxon>
        <taxon>Oligohymenophorea</taxon>
        <taxon>Peniculida</taxon>
        <taxon>Parameciidae</taxon>
        <taxon>Paramecium</taxon>
    </lineage>
</organism>
<comment type="caution">
    <text evidence="3">The sequence shown here is derived from an EMBL/GenBank/DDBJ whole genome shotgun (WGS) entry which is preliminary data.</text>
</comment>
<feature type="region of interest" description="Disordered" evidence="1">
    <location>
        <begin position="158"/>
        <end position="182"/>
    </location>
</feature>
<dbReference type="OMA" id="INKVSMQ"/>
<dbReference type="OrthoDB" id="300262at2759"/>
<sequence length="286" mass="33788">MSLCQLKITVSLQLTLILMQILKLFILSDYTFFFVLTNFLKILQIVCFVNHKKKTNQNEIMLVSNQVQSCESICLRMLKQKTILFIMKQALLDNYYKELNLNQLYSVRSLKKTPLEKLNHQNYFVPSILSPKNNISNRSSLKAGDGLVLQKLHRSQNNSRNLPDIQNGHRVTKNSSQPYLHQGQKKQYKIQIEPLEEERLAIPYLRLNFRLKYGYKKQNQERKQKSSLENDDLKIQNNKSASLFREKQKDFINKVSMQVQELLLKENQQLSFGFDKLERELLQQMK</sequence>